<keyword evidence="2" id="KW-0663">Pyridoxal phosphate</keyword>
<reference evidence="8" key="1">
    <citation type="journal article" date="2019" name="Int. J. Syst. Evol. Microbiol.">
        <title>The Global Catalogue of Microorganisms (GCM) 10K type strain sequencing project: providing services to taxonomists for standard genome sequencing and annotation.</title>
        <authorList>
            <consortium name="The Broad Institute Genomics Platform"/>
            <consortium name="The Broad Institute Genome Sequencing Center for Infectious Disease"/>
            <person name="Wu L."/>
            <person name="Ma J."/>
        </authorList>
    </citation>
    <scope>NUCLEOTIDE SEQUENCE [LARGE SCALE GENOMIC DNA]</scope>
    <source>
        <strain evidence="8">WLHS5</strain>
    </source>
</reference>
<dbReference type="InterPro" id="IPR051446">
    <property type="entry name" value="HTH_trans_reg/aminotransferase"/>
</dbReference>
<evidence type="ECO:0000259" key="6">
    <source>
        <dbReference type="PROSITE" id="PS50949"/>
    </source>
</evidence>
<keyword evidence="8" id="KW-1185">Reference proteome</keyword>
<dbReference type="Pfam" id="PF00392">
    <property type="entry name" value="GntR"/>
    <property type="match status" value="1"/>
</dbReference>
<dbReference type="Proteomes" id="UP001596504">
    <property type="component" value="Unassembled WGS sequence"/>
</dbReference>
<dbReference type="RefSeq" id="WP_380665118.1">
    <property type="nucleotide sequence ID" value="NZ_JBHTCJ010000002.1"/>
</dbReference>
<dbReference type="InterPro" id="IPR015421">
    <property type="entry name" value="PyrdxlP-dep_Trfase_major"/>
</dbReference>
<dbReference type="InterPro" id="IPR000524">
    <property type="entry name" value="Tscrpt_reg_HTH_GntR"/>
</dbReference>
<dbReference type="SUPFAM" id="SSF46785">
    <property type="entry name" value="Winged helix' DNA-binding domain"/>
    <property type="match status" value="1"/>
</dbReference>
<dbReference type="Pfam" id="PF00155">
    <property type="entry name" value="Aminotran_1_2"/>
    <property type="match status" value="1"/>
</dbReference>
<keyword evidence="5" id="KW-0804">Transcription</keyword>
<feature type="domain" description="HTH gntR-type" evidence="6">
    <location>
        <begin position="25"/>
        <end position="93"/>
    </location>
</feature>
<dbReference type="SMART" id="SM00345">
    <property type="entry name" value="HTH_GNTR"/>
    <property type="match status" value="1"/>
</dbReference>
<comment type="similarity">
    <text evidence="1">In the C-terminal section; belongs to the class-I pyridoxal-phosphate-dependent aminotransferase family.</text>
</comment>
<organism evidence="7 8">
    <name type="scientific">Saccharopolyspora griseoalba</name>
    <dbReference type="NCBI Taxonomy" id="1431848"/>
    <lineage>
        <taxon>Bacteria</taxon>
        <taxon>Bacillati</taxon>
        <taxon>Actinomycetota</taxon>
        <taxon>Actinomycetes</taxon>
        <taxon>Pseudonocardiales</taxon>
        <taxon>Pseudonocardiaceae</taxon>
        <taxon>Saccharopolyspora</taxon>
    </lineage>
</organism>
<dbReference type="Gene3D" id="1.10.10.10">
    <property type="entry name" value="Winged helix-like DNA-binding domain superfamily/Winged helix DNA-binding domain"/>
    <property type="match status" value="1"/>
</dbReference>
<dbReference type="PANTHER" id="PTHR46577:SF1">
    <property type="entry name" value="HTH-TYPE TRANSCRIPTIONAL REGULATORY PROTEIN GABR"/>
    <property type="match status" value="1"/>
</dbReference>
<protein>
    <submittedName>
        <fullName evidence="7">PLP-dependent aminotransferase family protein</fullName>
    </submittedName>
</protein>
<comment type="caution">
    <text evidence="7">The sequence shown here is derived from an EMBL/GenBank/DDBJ whole genome shotgun (WGS) entry which is preliminary data.</text>
</comment>
<dbReference type="CDD" id="cd07377">
    <property type="entry name" value="WHTH_GntR"/>
    <property type="match status" value="1"/>
</dbReference>
<sequence length="471" mass="49542">MPHDVPAASSPLLELAIDLDRHAPLPLAVQLADALRHAATAGQLRGGDRLPSTRALARHLAVSRTVTAAAYEQLHAEGWIVGRRGSGTYVTTSPPGARDAPPSGPVRAAAPGANPEVVLTPGVPWAGGIDRAAWRRAWRAAADAEPDLKPQRAGLTSYREAVIEHLLRHRGLLVGGWTSGNVLTTGGTSAAVGELAAAVLPRGAKVAVEEPGYQRAVGALRAAGARVVPVPVDHSGLVVEEVPRDVAAVYCSPAHQFPIGGRLPAERRIALIERARAEGWLIVEDDYDGELRYDVAPLPVLASMAPDVVVHLGTTSKILTPTLGVGWMLAAEPVTSAVVEHRERTGTGPALAGQRVLVELGRHGDLGRHLRRLRRELSQRRALVVDGLAAEGIEVFGDRAGAHVVLPLPGADAEGRIVAEAAERGVVLDGLGRHHDGAPSWHGLALGYSACTRDDLTSALPMLARSVRRAR</sequence>
<keyword evidence="3" id="KW-0805">Transcription regulation</keyword>
<keyword evidence="7" id="KW-0808">Transferase</keyword>
<dbReference type="InterPro" id="IPR036388">
    <property type="entry name" value="WH-like_DNA-bd_sf"/>
</dbReference>
<keyword evidence="7" id="KW-0032">Aminotransferase</keyword>
<dbReference type="SUPFAM" id="SSF53383">
    <property type="entry name" value="PLP-dependent transferases"/>
    <property type="match status" value="1"/>
</dbReference>
<evidence type="ECO:0000313" key="7">
    <source>
        <dbReference type="EMBL" id="MFC7340863.1"/>
    </source>
</evidence>
<dbReference type="Gene3D" id="3.40.640.10">
    <property type="entry name" value="Type I PLP-dependent aspartate aminotransferase-like (Major domain)"/>
    <property type="match status" value="1"/>
</dbReference>
<evidence type="ECO:0000256" key="4">
    <source>
        <dbReference type="ARBA" id="ARBA00023125"/>
    </source>
</evidence>
<accession>A0ABW2LF58</accession>
<evidence type="ECO:0000256" key="1">
    <source>
        <dbReference type="ARBA" id="ARBA00005384"/>
    </source>
</evidence>
<dbReference type="CDD" id="cd00609">
    <property type="entry name" value="AAT_like"/>
    <property type="match status" value="1"/>
</dbReference>
<dbReference type="PROSITE" id="PS50949">
    <property type="entry name" value="HTH_GNTR"/>
    <property type="match status" value="1"/>
</dbReference>
<dbReference type="EMBL" id="JBHTCJ010000002">
    <property type="protein sequence ID" value="MFC7340863.1"/>
    <property type="molecule type" value="Genomic_DNA"/>
</dbReference>
<evidence type="ECO:0000313" key="8">
    <source>
        <dbReference type="Proteomes" id="UP001596504"/>
    </source>
</evidence>
<gene>
    <name evidence="7" type="ORF">ACFQRI_05505</name>
</gene>
<evidence type="ECO:0000256" key="5">
    <source>
        <dbReference type="ARBA" id="ARBA00023163"/>
    </source>
</evidence>
<dbReference type="InterPro" id="IPR004839">
    <property type="entry name" value="Aminotransferase_I/II_large"/>
</dbReference>
<keyword evidence="4" id="KW-0238">DNA-binding</keyword>
<dbReference type="PANTHER" id="PTHR46577">
    <property type="entry name" value="HTH-TYPE TRANSCRIPTIONAL REGULATORY PROTEIN GABR"/>
    <property type="match status" value="1"/>
</dbReference>
<dbReference type="GO" id="GO:0008483">
    <property type="term" value="F:transaminase activity"/>
    <property type="evidence" value="ECO:0007669"/>
    <property type="project" value="UniProtKB-KW"/>
</dbReference>
<evidence type="ECO:0000256" key="2">
    <source>
        <dbReference type="ARBA" id="ARBA00022898"/>
    </source>
</evidence>
<dbReference type="InterPro" id="IPR015424">
    <property type="entry name" value="PyrdxlP-dep_Trfase"/>
</dbReference>
<evidence type="ECO:0000256" key="3">
    <source>
        <dbReference type="ARBA" id="ARBA00023015"/>
    </source>
</evidence>
<name>A0ABW2LF58_9PSEU</name>
<proteinExistence type="inferred from homology"/>
<dbReference type="InterPro" id="IPR036390">
    <property type="entry name" value="WH_DNA-bd_sf"/>
</dbReference>